<evidence type="ECO:0000313" key="1">
    <source>
        <dbReference type="EMBL" id="AHF06683.1"/>
    </source>
</evidence>
<evidence type="ECO:0000313" key="2">
    <source>
        <dbReference type="Proteomes" id="UP000010847"/>
    </source>
</evidence>
<gene>
    <name evidence="1" type="ORF">DESME_06140</name>
</gene>
<proteinExistence type="predicted"/>
<dbReference type="eggNOG" id="ENOG5032ZR4">
    <property type="taxonomic scope" value="Bacteria"/>
</dbReference>
<dbReference type="InterPro" id="IPR019657">
    <property type="entry name" value="ComFB"/>
</dbReference>
<dbReference type="KEGG" id="dmt:DESME_06140"/>
<dbReference type="HOGENOM" id="CLU_170941_0_0_9"/>
<dbReference type="RefSeq" id="WP_006715648.1">
    <property type="nucleotide sequence ID" value="NZ_CP007032.1"/>
</dbReference>
<sequence>MYELKNHMESVAQQALKEYMTKVSLPCTCERCLADILALTLNQLPAKYYVSLKGEILTQWESQSRPDQAKVIAAVARAAKQVEITPSHS</sequence>
<reference evidence="1 2" key="1">
    <citation type="submission" date="2013-12" db="EMBL/GenBank/DDBJ databases">
        <authorList>
            <consortium name="DOE Joint Genome Institute"/>
            <person name="Smidt H."/>
            <person name="Huntemann M."/>
            <person name="Han J."/>
            <person name="Chen A."/>
            <person name="Kyrpides N."/>
            <person name="Mavromatis K."/>
            <person name="Markowitz V."/>
            <person name="Palaniappan K."/>
            <person name="Ivanova N."/>
            <person name="Schaumberg A."/>
            <person name="Pati A."/>
            <person name="Liolios K."/>
            <person name="Nordberg H.P."/>
            <person name="Cantor M.N."/>
            <person name="Hua S.X."/>
            <person name="Woyke T."/>
        </authorList>
    </citation>
    <scope>NUCLEOTIDE SEQUENCE [LARGE SCALE GENOMIC DNA]</scope>
    <source>
        <strain evidence="2">DSM 15288</strain>
    </source>
</reference>
<accession>W0EB03</accession>
<dbReference type="OrthoDB" id="5616024at2"/>
<dbReference type="EMBL" id="CP007032">
    <property type="protein sequence ID" value="AHF06683.1"/>
    <property type="molecule type" value="Genomic_DNA"/>
</dbReference>
<protein>
    <submittedName>
        <fullName evidence="1">Late competence development protein ComFB</fullName>
    </submittedName>
</protein>
<keyword evidence="2" id="KW-1185">Reference proteome</keyword>
<name>W0EB03_9FIRM</name>
<dbReference type="AlphaFoldDB" id="W0EB03"/>
<dbReference type="STRING" id="871968.DESME_06140"/>
<dbReference type="Pfam" id="PF10719">
    <property type="entry name" value="ComFB"/>
    <property type="match status" value="1"/>
</dbReference>
<organism evidence="1 2">
    <name type="scientific">Desulfitobacterium metallireducens DSM 15288</name>
    <dbReference type="NCBI Taxonomy" id="871968"/>
    <lineage>
        <taxon>Bacteria</taxon>
        <taxon>Bacillati</taxon>
        <taxon>Bacillota</taxon>
        <taxon>Clostridia</taxon>
        <taxon>Eubacteriales</taxon>
        <taxon>Desulfitobacteriaceae</taxon>
        <taxon>Desulfitobacterium</taxon>
    </lineage>
</organism>
<dbReference type="Proteomes" id="UP000010847">
    <property type="component" value="Chromosome"/>
</dbReference>